<dbReference type="PANTHER" id="PTHR38442:SF1">
    <property type="entry name" value="INNER MEMBRANE PROTEIN"/>
    <property type="match status" value="1"/>
</dbReference>
<dbReference type="Proteomes" id="UP001352263">
    <property type="component" value="Unassembled WGS sequence"/>
</dbReference>
<keyword evidence="1" id="KW-0472">Membrane</keyword>
<keyword evidence="1" id="KW-1133">Transmembrane helix</keyword>
<feature type="transmembrane region" description="Helical" evidence="1">
    <location>
        <begin position="40"/>
        <end position="66"/>
    </location>
</feature>
<reference evidence="2 3" key="1">
    <citation type="submission" date="2023-10" db="EMBL/GenBank/DDBJ databases">
        <title>Noviherbaspirillum sp. CPCC 100848 genome assembly.</title>
        <authorList>
            <person name="Li X.Y."/>
            <person name="Fang X.M."/>
        </authorList>
    </citation>
    <scope>NUCLEOTIDE SEQUENCE [LARGE SCALE GENOMIC DNA]</scope>
    <source>
        <strain evidence="2 3">CPCC 100848</strain>
    </source>
</reference>
<evidence type="ECO:0000256" key="1">
    <source>
        <dbReference type="SAM" id="Phobius"/>
    </source>
</evidence>
<evidence type="ECO:0000313" key="2">
    <source>
        <dbReference type="EMBL" id="MEC4722118.1"/>
    </source>
</evidence>
<proteinExistence type="predicted"/>
<comment type="caution">
    <text evidence="2">The sequence shown here is derived from an EMBL/GenBank/DDBJ whole genome shotgun (WGS) entry which is preliminary data.</text>
</comment>
<dbReference type="RefSeq" id="WP_326508797.1">
    <property type="nucleotide sequence ID" value="NZ_JAWIIV010000026.1"/>
</dbReference>
<sequence>MTEIEQAQQLSKTRRLATGLLFAMAALFVLSRLFQPRYPFLSFVSAFAEAAMVGALADWFAVTALFRSPLNLPIPHTAIIPRNKDRIGDSLSNFLEHNFITQEIIREELRPMDFAGAAASWLSKPENSQAVSRQIVRSVPSLLKLIEDDDVRHFMQSRLASALERTEIAPLLAELLSSLVARGHHRALFHHLIGMASAAMENNKPYIRWKIHESSPRWMPKAVDEKVYERLLEAIQSTLDEMRDDDSEWQTRFQRVADDFIAKLRTSPEYEKKIDAVLGDVLGHPLVRDYAVQVWHDIKAKLVADAASPESALAAKLEQAVGAFGTELLGDQKVQKKLNQWIRIFATETIVGRRQDIADLVARVIRKWDAETMSRKLELHVGRDLQYIRINGTIVGGLVGLILHAVTLLLWQSGA</sequence>
<dbReference type="InterPro" id="IPR007383">
    <property type="entry name" value="DUF445"/>
</dbReference>
<organism evidence="2 3">
    <name type="scientific">Noviherbaspirillum album</name>
    <dbReference type="NCBI Taxonomy" id="3080276"/>
    <lineage>
        <taxon>Bacteria</taxon>
        <taxon>Pseudomonadati</taxon>
        <taxon>Pseudomonadota</taxon>
        <taxon>Betaproteobacteria</taxon>
        <taxon>Burkholderiales</taxon>
        <taxon>Oxalobacteraceae</taxon>
        <taxon>Noviherbaspirillum</taxon>
    </lineage>
</organism>
<protein>
    <submittedName>
        <fullName evidence="2">DUF445 domain-containing protein</fullName>
    </submittedName>
</protein>
<dbReference type="Pfam" id="PF04286">
    <property type="entry name" value="DUF445"/>
    <property type="match status" value="1"/>
</dbReference>
<keyword evidence="1" id="KW-0812">Transmembrane</keyword>
<accession>A0ABU6JFD2</accession>
<gene>
    <name evidence="2" type="ORF">RY831_23405</name>
</gene>
<evidence type="ECO:0000313" key="3">
    <source>
        <dbReference type="Proteomes" id="UP001352263"/>
    </source>
</evidence>
<name>A0ABU6JFD2_9BURK</name>
<feature type="transmembrane region" description="Helical" evidence="1">
    <location>
        <begin position="16"/>
        <end position="34"/>
    </location>
</feature>
<keyword evidence="3" id="KW-1185">Reference proteome</keyword>
<dbReference type="PANTHER" id="PTHR38442">
    <property type="entry name" value="INNER MEMBRANE PROTEIN-RELATED"/>
    <property type="match status" value="1"/>
</dbReference>
<dbReference type="EMBL" id="JAWIIV010000026">
    <property type="protein sequence ID" value="MEC4722118.1"/>
    <property type="molecule type" value="Genomic_DNA"/>
</dbReference>